<dbReference type="PANTHER" id="PTHR48484:SF2">
    <property type="entry name" value="PRO-INTERLEUKIN-16"/>
    <property type="match status" value="1"/>
</dbReference>
<evidence type="ECO:0000259" key="2">
    <source>
        <dbReference type="PROSITE" id="PS50106"/>
    </source>
</evidence>
<dbReference type="PANTHER" id="PTHR48484">
    <property type="entry name" value="PRO-INTERLEUKIN-16"/>
    <property type="match status" value="1"/>
</dbReference>
<dbReference type="KEGG" id="fas:105264679"/>
<dbReference type="RefSeq" id="XP_011300013.1">
    <property type="nucleotide sequence ID" value="XM_011301711.1"/>
</dbReference>
<dbReference type="OrthoDB" id="6022711at2759"/>
<dbReference type="InterPro" id="IPR036034">
    <property type="entry name" value="PDZ_sf"/>
</dbReference>
<dbReference type="InterPro" id="IPR001478">
    <property type="entry name" value="PDZ"/>
</dbReference>
<dbReference type="Gene3D" id="2.30.42.10">
    <property type="match status" value="1"/>
</dbReference>
<evidence type="ECO:0000313" key="3">
    <source>
        <dbReference type="Proteomes" id="UP000694866"/>
    </source>
</evidence>
<dbReference type="InterPro" id="IPR055287">
    <property type="entry name" value="IL-16-like"/>
</dbReference>
<dbReference type="SUPFAM" id="SSF50156">
    <property type="entry name" value="PDZ domain-like"/>
    <property type="match status" value="1"/>
</dbReference>
<feature type="region of interest" description="Disordered" evidence="1">
    <location>
        <begin position="58"/>
        <end position="103"/>
    </location>
</feature>
<dbReference type="GO" id="GO:0050930">
    <property type="term" value="P:induction of positive chemotaxis"/>
    <property type="evidence" value="ECO:0007669"/>
    <property type="project" value="InterPro"/>
</dbReference>
<dbReference type="Proteomes" id="UP000694866">
    <property type="component" value="Unplaced"/>
</dbReference>
<reference evidence="4" key="1">
    <citation type="submission" date="2025-08" db="UniProtKB">
        <authorList>
            <consortium name="RefSeq"/>
        </authorList>
    </citation>
    <scope>IDENTIFICATION</scope>
    <source>
        <strain evidence="4">USDA-PBARC FA_bdor</strain>
        <tissue evidence="4">Whole organism</tissue>
    </source>
</reference>
<dbReference type="CDD" id="cd06759">
    <property type="entry name" value="PDZ3_PDZD2-PDZ1_hPro-IL-16-like"/>
    <property type="match status" value="1"/>
</dbReference>
<dbReference type="GeneID" id="105264679"/>
<dbReference type="AlphaFoldDB" id="A0A9R1SZJ2"/>
<evidence type="ECO:0000256" key="1">
    <source>
        <dbReference type="SAM" id="MobiDB-lite"/>
    </source>
</evidence>
<dbReference type="PROSITE" id="PS50106">
    <property type="entry name" value="PDZ"/>
    <property type="match status" value="1"/>
</dbReference>
<organism evidence="3 4">
    <name type="scientific">Fopius arisanus</name>
    <dbReference type="NCBI Taxonomy" id="64838"/>
    <lineage>
        <taxon>Eukaryota</taxon>
        <taxon>Metazoa</taxon>
        <taxon>Ecdysozoa</taxon>
        <taxon>Arthropoda</taxon>
        <taxon>Hexapoda</taxon>
        <taxon>Insecta</taxon>
        <taxon>Pterygota</taxon>
        <taxon>Neoptera</taxon>
        <taxon>Endopterygota</taxon>
        <taxon>Hymenoptera</taxon>
        <taxon>Apocrita</taxon>
        <taxon>Ichneumonoidea</taxon>
        <taxon>Braconidae</taxon>
        <taxon>Opiinae</taxon>
        <taxon>Fopius</taxon>
    </lineage>
</organism>
<name>A0A9R1SZJ2_9HYME</name>
<keyword evidence="3" id="KW-1185">Reference proteome</keyword>
<dbReference type="SMART" id="SM00228">
    <property type="entry name" value="PDZ"/>
    <property type="match status" value="1"/>
</dbReference>
<dbReference type="GO" id="GO:0005125">
    <property type="term" value="F:cytokine activity"/>
    <property type="evidence" value="ECO:0007669"/>
    <property type="project" value="InterPro"/>
</dbReference>
<feature type="region of interest" description="Disordered" evidence="1">
    <location>
        <begin position="206"/>
        <end position="256"/>
    </location>
</feature>
<feature type="compositionally biased region" description="Basic and acidic residues" evidence="1">
    <location>
        <begin position="241"/>
        <end position="250"/>
    </location>
</feature>
<gene>
    <name evidence="4" type="primary">LOC105264679</name>
</gene>
<feature type="domain" description="PDZ" evidence="2">
    <location>
        <begin position="365"/>
        <end position="441"/>
    </location>
</feature>
<protein>
    <submittedName>
        <fullName evidence="4">Uncharacterized protein isoform X1</fullName>
    </submittedName>
</protein>
<proteinExistence type="predicted"/>
<accession>A0A9R1SZJ2</accession>
<feature type="compositionally biased region" description="Basic and acidic residues" evidence="1">
    <location>
        <begin position="221"/>
        <end position="233"/>
    </location>
</feature>
<dbReference type="Pfam" id="PF00595">
    <property type="entry name" value="PDZ"/>
    <property type="match status" value="1"/>
</dbReference>
<evidence type="ECO:0000313" key="4">
    <source>
        <dbReference type="RefSeq" id="XP_011300013.1"/>
    </source>
</evidence>
<sequence>MSGSPCLNGRRKLQVTSTFGNMDAIINYLNVWNKSISQRWRKLRRRYSVQEITEPQEDPLIQEGRQRTVIHGVRSTPTSREASPAPKSRDRSSTKKLLQTSSLRLPGTSKGIADLQSVLRSKFSKLNAGIRKRKALSVAEVFPKENVSNFYVPSPLAPSTTERIDPLEDGEPLSLSLNTSDVYESTSYREPLRRCNSEHRDHSYENVRFRSTRSGLSDTDSPSKLESHYENVRFRSKSGSRGREGRERRQGNSQEEIYIPRVSPKRREFILGGKVTNYNDNSRLSDVTDGSSSLGAEAKSSLRFSSRSFANISATRRGQELQGPHEADEGLNTDSELEDIQENLEGEESQFCTLPRPGKGNASFTIMTTRFFKGPGYKGLGFSIVGGTDSPKGNMGIYVKTVFPNGQAADLGTLKEGDEILSINSKPLHGMTHAQAIAEFKAIKTGDVVLHVGRRVPKRKKEVIKNRTMLEKN</sequence>